<sequence length="395" mass="45307">MMATNTYLREVTPILRLYNLVGGPRLVEAFEPIGNRYSVRIKWLSWSTVYSAAALVLQYSIVHTMASKAFQTFDRVEESRKLYALIFLFFLFGPFMVPCLMFLQHWNVCKTCVSWFYFEQKIKLIITTQAPLDFGVHSWIKLAMIYTVLVGFIAVFFFPWIMGTWPDGVDFLIALGFFYNSMLYCICYANCQAIRAISDRILVELQASIKEVRQGNLDERRLLFFRDTWLNLIGVMKETGDSIYMPICFTMVIDFSVALFMGYAIIVSEIKPDGFVVLTSCSAIAWLGIVIICWGAQETEYKIKHDFGEAIGCLKTSHVSEKASFLVNMHYTLTGMLKNLPPLNFGGYICIGKQLLVTFIYSYITNLVVMLQLQFVNSGIKDAKDLYDIRNILFS</sequence>
<evidence type="ECO:0000313" key="2">
    <source>
        <dbReference type="EMBL" id="CAB3362038.1"/>
    </source>
</evidence>
<gene>
    <name evidence="2" type="ORF">CLODIP_2_CD01860</name>
</gene>
<keyword evidence="3" id="KW-1185">Reference proteome</keyword>
<feature type="transmembrane region" description="Helical" evidence="1">
    <location>
        <begin position="243"/>
        <end position="268"/>
    </location>
</feature>
<accession>A0A8S1BSZ8</accession>
<feature type="transmembrane region" description="Helical" evidence="1">
    <location>
        <begin position="82"/>
        <end position="103"/>
    </location>
</feature>
<dbReference type="AlphaFoldDB" id="A0A8S1BSZ8"/>
<keyword evidence="1" id="KW-0812">Transmembrane</keyword>
<proteinExistence type="predicted"/>
<reference evidence="2 3" key="1">
    <citation type="submission" date="2020-04" db="EMBL/GenBank/DDBJ databases">
        <authorList>
            <person name="Alioto T."/>
            <person name="Alioto T."/>
            <person name="Gomez Garrido J."/>
        </authorList>
    </citation>
    <scope>NUCLEOTIDE SEQUENCE [LARGE SCALE GENOMIC DNA]</scope>
</reference>
<organism evidence="2 3">
    <name type="scientific">Cloeon dipterum</name>
    <dbReference type="NCBI Taxonomy" id="197152"/>
    <lineage>
        <taxon>Eukaryota</taxon>
        <taxon>Metazoa</taxon>
        <taxon>Ecdysozoa</taxon>
        <taxon>Arthropoda</taxon>
        <taxon>Hexapoda</taxon>
        <taxon>Insecta</taxon>
        <taxon>Pterygota</taxon>
        <taxon>Palaeoptera</taxon>
        <taxon>Ephemeroptera</taxon>
        <taxon>Pisciforma</taxon>
        <taxon>Baetidae</taxon>
        <taxon>Cloeon</taxon>
    </lineage>
</organism>
<evidence type="ECO:0000256" key="1">
    <source>
        <dbReference type="SAM" id="Phobius"/>
    </source>
</evidence>
<dbReference type="Proteomes" id="UP000494165">
    <property type="component" value="Unassembled WGS sequence"/>
</dbReference>
<feature type="transmembrane region" description="Helical" evidence="1">
    <location>
        <begin position="43"/>
        <end position="62"/>
    </location>
</feature>
<comment type="caution">
    <text evidence="2">The sequence shown here is derived from an EMBL/GenBank/DDBJ whole genome shotgun (WGS) entry which is preliminary data.</text>
</comment>
<feature type="transmembrane region" description="Helical" evidence="1">
    <location>
        <begin position="171"/>
        <end position="191"/>
    </location>
</feature>
<protein>
    <recommendedName>
        <fullName evidence="4">Gustatory receptor</fullName>
    </recommendedName>
</protein>
<feature type="transmembrane region" description="Helical" evidence="1">
    <location>
        <begin position="143"/>
        <end position="165"/>
    </location>
</feature>
<feature type="transmembrane region" description="Helical" evidence="1">
    <location>
        <begin position="274"/>
        <end position="296"/>
    </location>
</feature>
<dbReference type="EMBL" id="CADEPI010000007">
    <property type="protein sequence ID" value="CAB3362038.1"/>
    <property type="molecule type" value="Genomic_DNA"/>
</dbReference>
<evidence type="ECO:0008006" key="4">
    <source>
        <dbReference type="Google" id="ProtNLM"/>
    </source>
</evidence>
<evidence type="ECO:0000313" key="3">
    <source>
        <dbReference type="Proteomes" id="UP000494165"/>
    </source>
</evidence>
<keyword evidence="1" id="KW-0472">Membrane</keyword>
<keyword evidence="1" id="KW-1133">Transmembrane helix</keyword>
<name>A0A8S1BSZ8_9INSE</name>